<evidence type="ECO:0000313" key="3">
    <source>
        <dbReference type="Proteomes" id="UP000291562"/>
    </source>
</evidence>
<dbReference type="Proteomes" id="UP000291562">
    <property type="component" value="Chromosome"/>
</dbReference>
<keyword evidence="3" id="KW-1185">Reference proteome</keyword>
<dbReference type="AlphaFoldDB" id="A0A411HNT4"/>
<organism evidence="2 3">
    <name type="scientific">Pseudolysobacter antarcticus</name>
    <dbReference type="NCBI Taxonomy" id="2511995"/>
    <lineage>
        <taxon>Bacteria</taxon>
        <taxon>Pseudomonadati</taxon>
        <taxon>Pseudomonadota</taxon>
        <taxon>Gammaproteobacteria</taxon>
        <taxon>Lysobacterales</taxon>
        <taxon>Rhodanobacteraceae</taxon>
        <taxon>Pseudolysobacter</taxon>
    </lineage>
</organism>
<dbReference type="RefSeq" id="WP_129835809.1">
    <property type="nucleotide sequence ID" value="NZ_CP035704.1"/>
</dbReference>
<reference evidence="2 3" key="1">
    <citation type="submission" date="2019-01" db="EMBL/GenBank/DDBJ databases">
        <title>Pseudolysobacter antarctica gen. nov., sp. nov., isolated from Fildes Peninsula, Antarctica.</title>
        <authorList>
            <person name="Wei Z."/>
            <person name="Peng F."/>
        </authorList>
    </citation>
    <scope>NUCLEOTIDE SEQUENCE [LARGE SCALE GENOMIC DNA]</scope>
    <source>
        <strain evidence="2 3">AQ6-296</strain>
    </source>
</reference>
<accession>A0A411HNT4</accession>
<feature type="signal peptide" evidence="1">
    <location>
        <begin position="1"/>
        <end position="20"/>
    </location>
</feature>
<gene>
    <name evidence="2" type="ORF">ELE36_18160</name>
</gene>
<evidence type="ECO:0000313" key="2">
    <source>
        <dbReference type="EMBL" id="QBB72134.1"/>
    </source>
</evidence>
<dbReference type="OrthoDB" id="5292716at2"/>
<proteinExistence type="predicted"/>
<evidence type="ECO:0000256" key="1">
    <source>
        <dbReference type="SAM" id="SignalP"/>
    </source>
</evidence>
<protein>
    <submittedName>
        <fullName evidence="2">DUF481 domain-containing protein</fullName>
    </submittedName>
</protein>
<dbReference type="Pfam" id="PF04338">
    <property type="entry name" value="DUF481"/>
    <property type="match status" value="1"/>
</dbReference>
<name>A0A411HNT4_9GAMM</name>
<feature type="chain" id="PRO_5019017138" evidence="1">
    <location>
        <begin position="21"/>
        <end position="265"/>
    </location>
</feature>
<dbReference type="EMBL" id="CP035704">
    <property type="protein sequence ID" value="QBB72134.1"/>
    <property type="molecule type" value="Genomic_DNA"/>
</dbReference>
<sequence length="265" mass="28976">MKNTLLASAFLLALPLSAFADDTTPKGDWSGTGEAGLAIASGNTKSQNINAKIAFKKEDDQWKDNFYLTGVRNKASVVNATTGQSQYDTTANRFELGASAGYKLDERSYIVGAGRYEHDDFSPYRWQGIVSLGYGYTLLKTSTDELSFEVGPGYKRFNRADYTILDNSTPPAPLLVRGGVDDEIVGRGLVHYKHQLTETTAFEDTLLAEVGADNKFYQNDAGVAVKVSSKLALKVGYQVRHNTDVVGIGVKKTDQLLTTNLVYNF</sequence>
<dbReference type="InterPro" id="IPR007433">
    <property type="entry name" value="DUF481"/>
</dbReference>
<dbReference type="KEGG" id="xbc:ELE36_18160"/>
<keyword evidence="1" id="KW-0732">Signal</keyword>